<dbReference type="PANTHER" id="PTHR37810:SF5">
    <property type="entry name" value="IMMUNITY PROTEIN SDPI"/>
    <property type="match status" value="1"/>
</dbReference>
<feature type="transmembrane region" description="Helical" evidence="1">
    <location>
        <begin position="192"/>
        <end position="214"/>
    </location>
</feature>
<name>A0A2M6WQ06_9BACT</name>
<feature type="transmembrane region" description="Helical" evidence="1">
    <location>
        <begin position="118"/>
        <end position="139"/>
    </location>
</feature>
<dbReference type="Pfam" id="PF07853">
    <property type="entry name" value="DUF1648"/>
    <property type="match status" value="1"/>
</dbReference>
<keyword evidence="1" id="KW-0812">Transmembrane</keyword>
<dbReference type="InterPro" id="IPR025962">
    <property type="entry name" value="SdpI/YhfL"/>
</dbReference>
<dbReference type="InterPro" id="IPR026272">
    <property type="entry name" value="SdpI"/>
</dbReference>
<feature type="transmembrane region" description="Helical" evidence="1">
    <location>
        <begin position="53"/>
        <end position="77"/>
    </location>
</feature>
<dbReference type="PANTHER" id="PTHR37810">
    <property type="entry name" value="IMMUNITY PROTEIN SDPI"/>
    <property type="match status" value="1"/>
</dbReference>
<feature type="transmembrane region" description="Helical" evidence="1">
    <location>
        <begin position="168"/>
        <end position="186"/>
    </location>
</feature>
<evidence type="ECO:0000313" key="4">
    <source>
        <dbReference type="Proteomes" id="UP000228900"/>
    </source>
</evidence>
<evidence type="ECO:0000313" key="3">
    <source>
        <dbReference type="EMBL" id="PIT94888.1"/>
    </source>
</evidence>
<feature type="domain" description="DUF1648" evidence="2">
    <location>
        <begin position="18"/>
        <end position="64"/>
    </location>
</feature>
<keyword evidence="1" id="KW-0472">Membrane</keyword>
<dbReference type="PIRSF" id="PIRSF038959">
    <property type="entry name" value="SdpI"/>
    <property type="match status" value="1"/>
</dbReference>
<comment type="caution">
    <text evidence="3">The sequence shown here is derived from an EMBL/GenBank/DDBJ whole genome shotgun (WGS) entry which is preliminary data.</text>
</comment>
<accession>A0A2M6WQ06</accession>
<dbReference type="InterPro" id="IPR012867">
    <property type="entry name" value="DUF1648"/>
</dbReference>
<proteinExistence type="predicted"/>
<dbReference type="Proteomes" id="UP000228900">
    <property type="component" value="Unassembled WGS sequence"/>
</dbReference>
<keyword evidence="1" id="KW-1133">Transmembrane helix</keyword>
<evidence type="ECO:0000256" key="1">
    <source>
        <dbReference type="SAM" id="Phobius"/>
    </source>
</evidence>
<reference evidence="4" key="1">
    <citation type="submission" date="2017-09" db="EMBL/GenBank/DDBJ databases">
        <title>Depth-based differentiation of microbial function through sediment-hosted aquifers and enrichment of novel symbionts in the deep terrestrial subsurface.</title>
        <authorList>
            <person name="Probst A.J."/>
            <person name="Ladd B."/>
            <person name="Jarett J.K."/>
            <person name="Geller-Mcgrath D.E."/>
            <person name="Sieber C.M.K."/>
            <person name="Emerson J.B."/>
            <person name="Anantharaman K."/>
            <person name="Thomas B.C."/>
            <person name="Malmstrom R."/>
            <person name="Stieglmeier M."/>
            <person name="Klingl A."/>
            <person name="Woyke T."/>
            <person name="Ryan C.M."/>
            <person name="Banfield J.F."/>
        </authorList>
    </citation>
    <scope>NUCLEOTIDE SEQUENCE [LARGE SCALE GENOMIC DNA]</scope>
</reference>
<feature type="transmembrane region" description="Helical" evidence="1">
    <location>
        <begin position="12"/>
        <end position="33"/>
    </location>
</feature>
<sequence length="226" mass="25945">MKMPIKLTLKTELVPLFFITATVATVLCFYNNLPEKVTSHWNFIGQVDGWSSNTFYGIFFPILIICLYALLLIMPLIDPRKESYKKFLPAYHVFKGLIIATLFIIYFSTTIFNLGYKINVGVMVTTSIGIMMMILSFYLKDIKENWFLGIRTPWTMSSPVVWEKTHKFGAWLFLLFGLIIIVMPYLPAMIAIPLFAAGIIGVTLGSFVYSYIVFTQEKNKKVKKIK</sequence>
<organism evidence="3 4">
    <name type="scientific">Candidatus Falkowbacteria bacterium CG10_big_fil_rev_8_21_14_0_10_39_9</name>
    <dbReference type="NCBI Taxonomy" id="1974566"/>
    <lineage>
        <taxon>Bacteria</taxon>
        <taxon>Candidatus Falkowiibacteriota</taxon>
    </lineage>
</organism>
<feature type="transmembrane region" description="Helical" evidence="1">
    <location>
        <begin position="89"/>
        <end position="112"/>
    </location>
</feature>
<dbReference type="GO" id="GO:0009636">
    <property type="term" value="P:response to toxic substance"/>
    <property type="evidence" value="ECO:0007669"/>
    <property type="project" value="TreeGrafter"/>
</dbReference>
<evidence type="ECO:0000259" key="2">
    <source>
        <dbReference type="Pfam" id="PF07853"/>
    </source>
</evidence>
<protein>
    <recommendedName>
        <fullName evidence="2">DUF1648 domain-containing protein</fullName>
    </recommendedName>
</protein>
<dbReference type="EMBL" id="PFAQ01000031">
    <property type="protein sequence ID" value="PIT94888.1"/>
    <property type="molecule type" value="Genomic_DNA"/>
</dbReference>
<gene>
    <name evidence="3" type="ORF">COT98_01825</name>
</gene>
<dbReference type="Pfam" id="PF13630">
    <property type="entry name" value="SdpI"/>
    <property type="match status" value="1"/>
</dbReference>
<dbReference type="AlphaFoldDB" id="A0A2M6WQ06"/>